<dbReference type="InterPro" id="IPR022385">
    <property type="entry name" value="Rhs_assc_core"/>
</dbReference>
<dbReference type="SUPFAM" id="SSF55486">
    <property type="entry name" value="Metalloproteases ('zincins'), catalytic domain"/>
    <property type="match status" value="1"/>
</dbReference>
<reference evidence="1 2" key="1">
    <citation type="submission" date="2018-12" db="EMBL/GenBank/DDBJ databases">
        <title>Draft Genome Sequence of Chryseobacterium arthrosphaerae strain ED882-96 Isolated from the Blood of a Patient with Liver Cirrhosis in Taiwan.</title>
        <authorList>
            <person name="Lin J.-N."/>
            <person name="Lai C.-H."/>
            <person name="Yang C.-H."/>
            <person name="Huang Y.-H."/>
        </authorList>
    </citation>
    <scope>NUCLEOTIDE SEQUENCE [LARGE SCALE GENOMIC DNA]</scope>
    <source>
        <strain evidence="1 2">ED882-96</strain>
    </source>
</reference>
<name>A0A432DUX7_9FLAO</name>
<dbReference type="GO" id="GO:0008237">
    <property type="term" value="F:metallopeptidase activity"/>
    <property type="evidence" value="ECO:0007669"/>
    <property type="project" value="InterPro"/>
</dbReference>
<evidence type="ECO:0008006" key="3">
    <source>
        <dbReference type="Google" id="ProtNLM"/>
    </source>
</evidence>
<organism evidence="1 2">
    <name type="scientific">Chryseobacterium arthrosphaerae</name>
    <dbReference type="NCBI Taxonomy" id="651561"/>
    <lineage>
        <taxon>Bacteria</taxon>
        <taxon>Pseudomonadati</taxon>
        <taxon>Bacteroidota</taxon>
        <taxon>Flavobacteriia</taxon>
        <taxon>Flavobacteriales</taxon>
        <taxon>Weeksellaceae</taxon>
        <taxon>Chryseobacterium group</taxon>
        <taxon>Chryseobacterium</taxon>
    </lineage>
</organism>
<proteinExistence type="predicted"/>
<dbReference type="Gene3D" id="2.180.10.10">
    <property type="entry name" value="RHS repeat-associated core"/>
    <property type="match status" value="1"/>
</dbReference>
<evidence type="ECO:0000313" key="2">
    <source>
        <dbReference type="Proteomes" id="UP000276953"/>
    </source>
</evidence>
<dbReference type="NCBIfam" id="TIGR03696">
    <property type="entry name" value="Rhs_assc_core"/>
    <property type="match status" value="1"/>
</dbReference>
<dbReference type="Proteomes" id="UP000276953">
    <property type="component" value="Unassembled WGS sequence"/>
</dbReference>
<dbReference type="InterPro" id="IPR050708">
    <property type="entry name" value="T6SS_VgrG/RHS"/>
</dbReference>
<dbReference type="InterPro" id="IPR024079">
    <property type="entry name" value="MetalloPept_cat_dom_sf"/>
</dbReference>
<dbReference type="Gene3D" id="3.40.390.10">
    <property type="entry name" value="Collagenase (Catalytic Domain)"/>
    <property type="match status" value="1"/>
</dbReference>
<dbReference type="PANTHER" id="PTHR32305">
    <property type="match status" value="1"/>
</dbReference>
<gene>
    <name evidence="1" type="ORF">EJ377_22065</name>
</gene>
<protein>
    <recommendedName>
        <fullName evidence="3">RHS repeat-associated core domain-containing protein</fullName>
    </recommendedName>
</protein>
<sequence>MISIPDKQITEVKYNHLNLPEELVFDFGNLGTYSNSLYRADGIKLKKTNTSTVSGFNTITVTTENIDYLDGFQYYKKDINTSGGGGIEVPELMTVRAFEPQAFSPVDINSPIGTVSVMTPDLQFFPTSEGFYDYPNSRYIYQYKDHLGNVRVSFEKNLAGGIDIVDNNDYYPFGMNHLKTGNAYFGQNSFKKYKYNGKELQETGMYDYGARMYMPDIGRWGVIDPLAEKMTRHSPYNYAFNNPLRFIDPDGMAPFPTDIIIKVLNANNKNYSSGTRYYSRNVSMTMTVLIYNPERLDLSKSRFNKPQGIIDWKEFRGQANMNRGPKIIQDDNIENLAIVYKVVTDANDLKGTANVMTITSKDVYTNSGGSNVVGLTESIGGQIGIVEYNEGNFDGTISHEFGHMLGIVGEGYESPYPNENSNTIMDNTDSKTVTTQQKATAAFVPLNAKKGDIYKSSANSSSFKRSSELKRAVEEFNKKSTK</sequence>
<dbReference type="AlphaFoldDB" id="A0A432DUX7"/>
<dbReference type="PANTHER" id="PTHR32305:SF15">
    <property type="entry name" value="PROTEIN RHSA-RELATED"/>
    <property type="match status" value="1"/>
</dbReference>
<comment type="caution">
    <text evidence="1">The sequence shown here is derived from an EMBL/GenBank/DDBJ whole genome shotgun (WGS) entry which is preliminary data.</text>
</comment>
<evidence type="ECO:0000313" key="1">
    <source>
        <dbReference type="EMBL" id="RTZ46873.1"/>
    </source>
</evidence>
<dbReference type="EMBL" id="RYFC01000003">
    <property type="protein sequence ID" value="RTZ46873.1"/>
    <property type="molecule type" value="Genomic_DNA"/>
</dbReference>
<accession>A0A432DUX7</accession>